<accession>C4JT26</accession>
<evidence type="ECO:0000313" key="2">
    <source>
        <dbReference type="EMBL" id="EEP80773.1"/>
    </source>
</evidence>
<proteinExistence type="predicted"/>
<gene>
    <name evidence="2" type="ORF">UREG_05615</name>
</gene>
<dbReference type="Proteomes" id="UP000002058">
    <property type="component" value="Unassembled WGS sequence"/>
</dbReference>
<dbReference type="RefSeq" id="XP_002584926.1">
    <property type="nucleotide sequence ID" value="XM_002584880.1"/>
</dbReference>
<dbReference type="InParanoid" id="C4JT26"/>
<dbReference type="Pfam" id="PF00069">
    <property type="entry name" value="Pkinase"/>
    <property type="match status" value="1"/>
</dbReference>
<dbReference type="InterPro" id="IPR000719">
    <property type="entry name" value="Prot_kinase_dom"/>
</dbReference>
<dbReference type="eggNOG" id="KOG1290">
    <property type="taxonomic scope" value="Eukaryota"/>
</dbReference>
<dbReference type="HOGENOM" id="CLU_112587_0_0_1"/>
<keyword evidence="3" id="KW-1185">Reference proteome</keyword>
<dbReference type="GO" id="GO:0004672">
    <property type="term" value="F:protein kinase activity"/>
    <property type="evidence" value="ECO:0007669"/>
    <property type="project" value="InterPro"/>
</dbReference>
<evidence type="ECO:0000259" key="1">
    <source>
        <dbReference type="PROSITE" id="PS50011"/>
    </source>
</evidence>
<name>C4JT26_UNCRE</name>
<evidence type="ECO:0000313" key="3">
    <source>
        <dbReference type="Proteomes" id="UP000002058"/>
    </source>
</evidence>
<sequence>MNALWGSTLPEGLSIVDKYRILGRPQRKLIPYNTWKPGELVAPIKVPISFCSEKFYLADFGTALQIGSLAVSDAPIVIPPQEYCSPERLHGATPHYSCDMWSYMCVFSDLYFGGPLFRCFNDVVACLGPVSADLKGKYLWPKFSEDRWYDQNTTATGLEDRLQLHQPKVSSTEMKLLLSVLKRGFALEPKHRLTADQLLQNPDFNTLINLYCG</sequence>
<dbReference type="GeneID" id="8441121"/>
<dbReference type="SUPFAM" id="SSF56112">
    <property type="entry name" value="Protein kinase-like (PK-like)"/>
    <property type="match status" value="1"/>
</dbReference>
<dbReference type="VEuPathDB" id="FungiDB:UREG_05615"/>
<feature type="domain" description="Protein kinase" evidence="1">
    <location>
        <begin position="1"/>
        <end position="204"/>
    </location>
</feature>
<dbReference type="EMBL" id="CH476617">
    <property type="protein sequence ID" value="EEP80773.1"/>
    <property type="molecule type" value="Genomic_DNA"/>
</dbReference>
<dbReference type="Gene3D" id="1.10.510.10">
    <property type="entry name" value="Transferase(Phosphotransferase) domain 1"/>
    <property type="match status" value="1"/>
</dbReference>
<dbReference type="InterPro" id="IPR011009">
    <property type="entry name" value="Kinase-like_dom_sf"/>
</dbReference>
<dbReference type="OrthoDB" id="5979581at2759"/>
<dbReference type="PROSITE" id="PS50011">
    <property type="entry name" value="PROTEIN_KINASE_DOM"/>
    <property type="match status" value="1"/>
</dbReference>
<organism evidence="2 3">
    <name type="scientific">Uncinocarpus reesii (strain UAMH 1704)</name>
    <dbReference type="NCBI Taxonomy" id="336963"/>
    <lineage>
        <taxon>Eukaryota</taxon>
        <taxon>Fungi</taxon>
        <taxon>Dikarya</taxon>
        <taxon>Ascomycota</taxon>
        <taxon>Pezizomycotina</taxon>
        <taxon>Eurotiomycetes</taxon>
        <taxon>Eurotiomycetidae</taxon>
        <taxon>Onygenales</taxon>
        <taxon>Onygenaceae</taxon>
        <taxon>Uncinocarpus</taxon>
    </lineage>
</organism>
<reference evidence="3" key="1">
    <citation type="journal article" date="2009" name="Genome Res.">
        <title>Comparative genomic analyses of the human fungal pathogens Coccidioides and their relatives.</title>
        <authorList>
            <person name="Sharpton T.J."/>
            <person name="Stajich J.E."/>
            <person name="Rounsley S.D."/>
            <person name="Gardner M.J."/>
            <person name="Wortman J.R."/>
            <person name="Jordar V.S."/>
            <person name="Maiti R."/>
            <person name="Kodira C.D."/>
            <person name="Neafsey D.E."/>
            <person name="Zeng Q."/>
            <person name="Hung C.-Y."/>
            <person name="McMahan C."/>
            <person name="Muszewska A."/>
            <person name="Grynberg M."/>
            <person name="Mandel M.A."/>
            <person name="Kellner E.M."/>
            <person name="Barker B.M."/>
            <person name="Galgiani J.N."/>
            <person name="Orbach M.J."/>
            <person name="Kirkland T.N."/>
            <person name="Cole G.T."/>
            <person name="Henn M.R."/>
            <person name="Birren B.W."/>
            <person name="Taylor J.W."/>
        </authorList>
    </citation>
    <scope>NUCLEOTIDE SEQUENCE [LARGE SCALE GENOMIC DNA]</scope>
    <source>
        <strain evidence="3">UAMH 1704</strain>
    </source>
</reference>
<dbReference type="OMA" id="MCIFREL"/>
<dbReference type="KEGG" id="ure:UREG_05615"/>
<dbReference type="GO" id="GO:0005524">
    <property type="term" value="F:ATP binding"/>
    <property type="evidence" value="ECO:0007669"/>
    <property type="project" value="InterPro"/>
</dbReference>
<protein>
    <recommendedName>
        <fullName evidence="1">Protein kinase domain-containing protein</fullName>
    </recommendedName>
</protein>
<dbReference type="AlphaFoldDB" id="C4JT26"/>